<comment type="caution">
    <text evidence="1">The sequence shown here is derived from an EMBL/GenBank/DDBJ whole genome shotgun (WGS) entry which is preliminary data.</text>
</comment>
<dbReference type="RefSeq" id="WP_377607815.1">
    <property type="nucleotide sequence ID" value="NZ_JBHUME010000021.1"/>
</dbReference>
<accession>A0ABW5PKA2</accession>
<gene>
    <name evidence="1" type="ORF">ACFSUF_25080</name>
</gene>
<name>A0ABW5PKA2_9BACL</name>
<evidence type="ECO:0000313" key="1">
    <source>
        <dbReference type="EMBL" id="MFD2615686.1"/>
    </source>
</evidence>
<reference evidence="2" key="1">
    <citation type="journal article" date="2019" name="Int. J. Syst. Evol. Microbiol.">
        <title>The Global Catalogue of Microorganisms (GCM) 10K type strain sequencing project: providing services to taxonomists for standard genome sequencing and annotation.</title>
        <authorList>
            <consortium name="The Broad Institute Genomics Platform"/>
            <consortium name="The Broad Institute Genome Sequencing Center for Infectious Disease"/>
            <person name="Wu L."/>
            <person name="Ma J."/>
        </authorList>
    </citation>
    <scope>NUCLEOTIDE SEQUENCE [LARGE SCALE GENOMIC DNA]</scope>
    <source>
        <strain evidence="2">KCTC 3950</strain>
    </source>
</reference>
<evidence type="ECO:0000313" key="2">
    <source>
        <dbReference type="Proteomes" id="UP001597541"/>
    </source>
</evidence>
<protein>
    <submittedName>
        <fullName evidence="1">Uncharacterized protein</fullName>
    </submittedName>
</protein>
<keyword evidence="2" id="KW-1185">Reference proteome</keyword>
<proteinExistence type="predicted"/>
<sequence>MEANLEKKLKEICIDLSVKLRGNAGENGNALIDHDLIKLLHSTLDTYKESIQNEGMVSKELVSALLYTCSRFYIQSNYSNNAAELLEEFDKLNSKLLHVFWKSDI</sequence>
<dbReference type="Proteomes" id="UP001597541">
    <property type="component" value="Unassembled WGS sequence"/>
</dbReference>
<dbReference type="EMBL" id="JBHUME010000021">
    <property type="protein sequence ID" value="MFD2615686.1"/>
    <property type="molecule type" value="Genomic_DNA"/>
</dbReference>
<organism evidence="1 2">
    <name type="scientific">Paenibacillus gansuensis</name>
    <dbReference type="NCBI Taxonomy" id="306542"/>
    <lineage>
        <taxon>Bacteria</taxon>
        <taxon>Bacillati</taxon>
        <taxon>Bacillota</taxon>
        <taxon>Bacilli</taxon>
        <taxon>Bacillales</taxon>
        <taxon>Paenibacillaceae</taxon>
        <taxon>Paenibacillus</taxon>
    </lineage>
</organism>